<keyword evidence="2 7" id="KW-0813">Transport</keyword>
<organism evidence="9 10">
    <name type="scientific">Mesorhizobium hungaricum</name>
    <dbReference type="NCBI Taxonomy" id="1566387"/>
    <lineage>
        <taxon>Bacteria</taxon>
        <taxon>Pseudomonadati</taxon>
        <taxon>Pseudomonadota</taxon>
        <taxon>Alphaproteobacteria</taxon>
        <taxon>Hyphomicrobiales</taxon>
        <taxon>Phyllobacteriaceae</taxon>
        <taxon>Mesorhizobium</taxon>
    </lineage>
</organism>
<comment type="caution">
    <text evidence="9">The sequence shown here is derived from an EMBL/GenBank/DDBJ whole genome shotgun (WGS) entry which is preliminary data.</text>
</comment>
<dbReference type="STRING" id="1566387.QV13_07975"/>
<gene>
    <name evidence="9" type="ORF">QV13_07975</name>
</gene>
<accession>A0A1C2E133</accession>
<dbReference type="InterPro" id="IPR035906">
    <property type="entry name" value="MetI-like_sf"/>
</dbReference>
<evidence type="ECO:0000259" key="8">
    <source>
        <dbReference type="PROSITE" id="PS50928"/>
    </source>
</evidence>
<reference evidence="9 10" key="1">
    <citation type="submission" date="2016-08" db="EMBL/GenBank/DDBJ databases">
        <title>Whole genome sequence of Mesorhizobium sp. strain UASWS1009 isolated from industrial sewage.</title>
        <authorList>
            <person name="Crovadore J."/>
            <person name="Calmin G."/>
            <person name="Chablais R."/>
            <person name="Cochard B."/>
            <person name="Lefort F."/>
        </authorList>
    </citation>
    <scope>NUCLEOTIDE SEQUENCE [LARGE SCALE GENOMIC DNA]</scope>
    <source>
        <strain evidence="9 10">UASWS1009</strain>
    </source>
</reference>
<evidence type="ECO:0000256" key="2">
    <source>
        <dbReference type="ARBA" id="ARBA00022448"/>
    </source>
</evidence>
<evidence type="ECO:0000256" key="1">
    <source>
        <dbReference type="ARBA" id="ARBA00004651"/>
    </source>
</evidence>
<dbReference type="GO" id="GO:0005886">
    <property type="term" value="C:plasma membrane"/>
    <property type="evidence" value="ECO:0007669"/>
    <property type="project" value="UniProtKB-SubCell"/>
</dbReference>
<dbReference type="CDD" id="cd06261">
    <property type="entry name" value="TM_PBP2"/>
    <property type="match status" value="1"/>
</dbReference>
<keyword evidence="3" id="KW-1003">Cell membrane</keyword>
<dbReference type="PANTHER" id="PTHR30193:SF37">
    <property type="entry name" value="INNER MEMBRANE ABC TRANSPORTER PERMEASE PROTEIN YCJO"/>
    <property type="match status" value="1"/>
</dbReference>
<feature type="transmembrane region" description="Helical" evidence="7">
    <location>
        <begin position="216"/>
        <end position="238"/>
    </location>
</feature>
<feature type="domain" description="ABC transmembrane type-1" evidence="8">
    <location>
        <begin position="83"/>
        <end position="295"/>
    </location>
</feature>
<dbReference type="SUPFAM" id="SSF161098">
    <property type="entry name" value="MetI-like"/>
    <property type="match status" value="1"/>
</dbReference>
<comment type="subcellular location">
    <subcellularLocation>
        <location evidence="1 7">Cell membrane</location>
        <topology evidence="1 7">Multi-pass membrane protein</topology>
    </subcellularLocation>
</comment>
<keyword evidence="5 7" id="KW-1133">Transmembrane helix</keyword>
<evidence type="ECO:0000313" key="9">
    <source>
        <dbReference type="EMBL" id="OCX20616.1"/>
    </source>
</evidence>
<dbReference type="RefSeq" id="WP_065997454.1">
    <property type="nucleotide sequence ID" value="NZ_MDEO01000029.1"/>
</dbReference>
<dbReference type="InterPro" id="IPR051393">
    <property type="entry name" value="ABC_transporter_permease"/>
</dbReference>
<keyword evidence="10" id="KW-1185">Reference proteome</keyword>
<keyword evidence="4 7" id="KW-0812">Transmembrane</keyword>
<dbReference type="PANTHER" id="PTHR30193">
    <property type="entry name" value="ABC TRANSPORTER PERMEASE PROTEIN"/>
    <property type="match status" value="1"/>
</dbReference>
<dbReference type="EMBL" id="MDEO01000029">
    <property type="protein sequence ID" value="OCX20616.1"/>
    <property type="molecule type" value="Genomic_DNA"/>
</dbReference>
<comment type="similarity">
    <text evidence="7">Belongs to the binding-protein-dependent transport system permease family.</text>
</comment>
<dbReference type="AlphaFoldDB" id="A0A1C2E133"/>
<feature type="transmembrane region" description="Helical" evidence="7">
    <location>
        <begin position="274"/>
        <end position="297"/>
    </location>
</feature>
<sequence>MTLAASLSSGGKKHGVGGNGDAMLGFLLVAPILITMAALVFAPMGRTVWDSLHRVNPMQAGTPFVGLENYARMFSDGQLGSAWINTFLYVLLAVLAETVFGVLAAALINQVRVGRQWLLAAVILPWALPGVVNAVIWLWIFQPGAGLLNGILTAFGLPFENHVWFNDRASAIIAVTVVHVWRMMPLTVVIVLAAMQGIPAHLYEAARIDGATQTQMFLRITLPLVRSAIAVAMTNATVNAFNLFDEAWVLAGSSLETRPVLVQIYLETFQNLRFSYGMALSLVITLVSLLISLVYVLRVYRNTRFD</sequence>
<dbReference type="Pfam" id="PF00528">
    <property type="entry name" value="BPD_transp_1"/>
    <property type="match status" value="1"/>
</dbReference>
<dbReference type="Proteomes" id="UP000094412">
    <property type="component" value="Unassembled WGS sequence"/>
</dbReference>
<feature type="transmembrane region" description="Helical" evidence="7">
    <location>
        <begin position="171"/>
        <end position="195"/>
    </location>
</feature>
<dbReference type="GO" id="GO:0055085">
    <property type="term" value="P:transmembrane transport"/>
    <property type="evidence" value="ECO:0007669"/>
    <property type="project" value="InterPro"/>
</dbReference>
<feature type="transmembrane region" description="Helical" evidence="7">
    <location>
        <begin position="82"/>
        <end position="105"/>
    </location>
</feature>
<feature type="transmembrane region" description="Helical" evidence="7">
    <location>
        <begin position="22"/>
        <end position="42"/>
    </location>
</feature>
<feature type="transmembrane region" description="Helical" evidence="7">
    <location>
        <begin position="117"/>
        <end position="140"/>
    </location>
</feature>
<dbReference type="PROSITE" id="PS50928">
    <property type="entry name" value="ABC_TM1"/>
    <property type="match status" value="1"/>
</dbReference>
<name>A0A1C2E133_9HYPH</name>
<evidence type="ECO:0000256" key="6">
    <source>
        <dbReference type="ARBA" id="ARBA00023136"/>
    </source>
</evidence>
<keyword evidence="6 7" id="KW-0472">Membrane</keyword>
<evidence type="ECO:0000256" key="7">
    <source>
        <dbReference type="RuleBase" id="RU363032"/>
    </source>
</evidence>
<evidence type="ECO:0000256" key="5">
    <source>
        <dbReference type="ARBA" id="ARBA00022989"/>
    </source>
</evidence>
<evidence type="ECO:0000313" key="10">
    <source>
        <dbReference type="Proteomes" id="UP000094412"/>
    </source>
</evidence>
<protein>
    <submittedName>
        <fullName evidence="9">ABC transporter permease</fullName>
    </submittedName>
</protein>
<dbReference type="InterPro" id="IPR000515">
    <property type="entry name" value="MetI-like"/>
</dbReference>
<evidence type="ECO:0000256" key="4">
    <source>
        <dbReference type="ARBA" id="ARBA00022692"/>
    </source>
</evidence>
<proteinExistence type="inferred from homology"/>
<evidence type="ECO:0000256" key="3">
    <source>
        <dbReference type="ARBA" id="ARBA00022475"/>
    </source>
</evidence>
<dbReference type="Gene3D" id="1.10.3720.10">
    <property type="entry name" value="MetI-like"/>
    <property type="match status" value="1"/>
</dbReference>